<sequence>MKDSTSASPSSNVSVSGELDADRLMKRMFNAAIAIAQPSLRVPDFLPTPPRGRLIVIGAGKASAAMAKAVEDHWEGPLEGIVVTRYGYAVPCKRIEIIEAAHPVPDEAGLTAAKRMLQRVSGLTAEDLVLCLISGGGSSLLPLPAEGMTLQDKQDINQALLASGATISEMNCVRRHLSAIKGGRLAAACYPARVVNLIISDVPADAAADIASGPTVPDPTSCADALAVLKRYEIKVSPAVIALLESGRSETFKPDDPRLPHIETHLIATPQLALEAAAREARAAGIEAHILGDSIEGEARDVGAVMAGIAKQVHRRGQPFEPPCILLSGGETTVTIRGNGRGGRNVEFLLSLGVALNGEPEVFAIAGDTDGVDGQEEIAGALLRPDTLSRARELGIRPTDRLENNDAHGFFQALGDSVVTGPTLTNVNDFRAIFIAAQHGNPRSN</sequence>
<dbReference type="GO" id="GO:0008887">
    <property type="term" value="F:glycerate kinase activity"/>
    <property type="evidence" value="ECO:0007669"/>
    <property type="project" value="InterPro"/>
</dbReference>
<dbReference type="FunFam" id="3.40.1480.10:FF:000002">
    <property type="entry name" value="Glycerate kinase"/>
    <property type="match status" value="1"/>
</dbReference>
<dbReference type="InterPro" id="IPR039760">
    <property type="entry name" value="MOFRL_protein"/>
</dbReference>
<dbReference type="SUPFAM" id="SSF82544">
    <property type="entry name" value="GckA/TtuD-like"/>
    <property type="match status" value="1"/>
</dbReference>
<keyword evidence="7" id="KW-0560">Oxidoreductase</keyword>
<evidence type="ECO:0000313" key="8">
    <source>
        <dbReference type="Proteomes" id="UP000054717"/>
    </source>
</evidence>
<gene>
    <name evidence="7" type="primary">ttuD</name>
    <name evidence="7" type="ORF">AWB66_06053</name>
</gene>
<protein>
    <submittedName>
        <fullName evidence="7">Hydroxypyruvate reductase</fullName>
        <ecNumber evidence="7">1.1.1.81</ecNumber>
    </submittedName>
</protein>
<dbReference type="PANTHER" id="PTHR12227:SF0">
    <property type="entry name" value="GLYCERATE KINASE"/>
    <property type="match status" value="1"/>
</dbReference>
<dbReference type="AlphaFoldDB" id="A0A158KF86"/>
<dbReference type="InterPro" id="IPR037035">
    <property type="entry name" value="GK-like_C_sf"/>
</dbReference>
<dbReference type="InterPro" id="IPR038614">
    <property type="entry name" value="GK_N_sf"/>
</dbReference>
<keyword evidence="2" id="KW-0547">Nucleotide-binding</keyword>
<dbReference type="InterPro" id="IPR025286">
    <property type="entry name" value="MOFRL_assoc_dom"/>
</dbReference>
<dbReference type="FunFam" id="3.40.50.10180:FF:000001">
    <property type="entry name" value="Glycerate kinase"/>
    <property type="match status" value="1"/>
</dbReference>
<dbReference type="Proteomes" id="UP000054717">
    <property type="component" value="Unassembled WGS sequence"/>
</dbReference>
<dbReference type="STRING" id="326475.AWB66_06053"/>
<feature type="domain" description="MOFRL-associated" evidence="6">
    <location>
        <begin position="25"/>
        <end position="245"/>
    </location>
</feature>
<evidence type="ECO:0000256" key="2">
    <source>
        <dbReference type="ARBA" id="ARBA00022741"/>
    </source>
</evidence>
<dbReference type="Pfam" id="PF05161">
    <property type="entry name" value="MOFRL"/>
    <property type="match status" value="1"/>
</dbReference>
<proteinExistence type="predicted"/>
<name>A0A158KF86_9BURK</name>
<evidence type="ECO:0000259" key="5">
    <source>
        <dbReference type="Pfam" id="PF05161"/>
    </source>
</evidence>
<comment type="caution">
    <text evidence="7">The sequence shown here is derived from an EMBL/GenBank/DDBJ whole genome shotgun (WGS) entry which is preliminary data.</text>
</comment>
<evidence type="ECO:0000313" key="7">
    <source>
        <dbReference type="EMBL" id="SAL79459.1"/>
    </source>
</evidence>
<reference evidence="7" key="1">
    <citation type="submission" date="2016-01" db="EMBL/GenBank/DDBJ databases">
        <authorList>
            <person name="Peeters Charlotte."/>
        </authorList>
    </citation>
    <scope>NUCLEOTIDE SEQUENCE</scope>
    <source>
        <strain evidence="7">LMG 22936</strain>
    </source>
</reference>
<accession>A0A158KF86</accession>
<keyword evidence="8" id="KW-1185">Reference proteome</keyword>
<dbReference type="GO" id="GO:0016618">
    <property type="term" value="F:hydroxypyruvate reductase [NAD(P)H] activity"/>
    <property type="evidence" value="ECO:0007669"/>
    <property type="project" value="UniProtKB-EC"/>
</dbReference>
<dbReference type="InterPro" id="IPR007835">
    <property type="entry name" value="MOFRL"/>
</dbReference>
<feature type="domain" description="MOFRL" evidence="5">
    <location>
        <begin position="324"/>
        <end position="429"/>
    </location>
</feature>
<dbReference type="GO" id="GO:0005737">
    <property type="term" value="C:cytoplasm"/>
    <property type="evidence" value="ECO:0007669"/>
    <property type="project" value="TreeGrafter"/>
</dbReference>
<keyword evidence="3" id="KW-0418">Kinase</keyword>
<evidence type="ECO:0000259" key="6">
    <source>
        <dbReference type="Pfam" id="PF13660"/>
    </source>
</evidence>
<keyword evidence="4" id="KW-0067">ATP-binding</keyword>
<dbReference type="GO" id="GO:0005524">
    <property type="term" value="F:ATP binding"/>
    <property type="evidence" value="ECO:0007669"/>
    <property type="project" value="UniProtKB-KW"/>
</dbReference>
<dbReference type="Gene3D" id="3.40.50.10180">
    <property type="entry name" value="Glycerate kinase, MOFRL-like N-terminal domain"/>
    <property type="match status" value="1"/>
</dbReference>
<dbReference type="EMBL" id="FCNZ02000052">
    <property type="protein sequence ID" value="SAL79459.1"/>
    <property type="molecule type" value="Genomic_DNA"/>
</dbReference>
<dbReference type="EC" id="1.1.1.81" evidence="7"/>
<organism evidence="7 8">
    <name type="scientific">Caballeronia telluris</name>
    <dbReference type="NCBI Taxonomy" id="326475"/>
    <lineage>
        <taxon>Bacteria</taxon>
        <taxon>Pseudomonadati</taxon>
        <taxon>Pseudomonadota</taxon>
        <taxon>Betaproteobacteria</taxon>
        <taxon>Burkholderiales</taxon>
        <taxon>Burkholderiaceae</taxon>
        <taxon>Caballeronia</taxon>
    </lineage>
</organism>
<dbReference type="PANTHER" id="PTHR12227">
    <property type="entry name" value="GLYCERATE KINASE"/>
    <property type="match status" value="1"/>
</dbReference>
<dbReference type="Pfam" id="PF13660">
    <property type="entry name" value="DUF4147"/>
    <property type="match status" value="1"/>
</dbReference>
<evidence type="ECO:0000256" key="4">
    <source>
        <dbReference type="ARBA" id="ARBA00022840"/>
    </source>
</evidence>
<evidence type="ECO:0000256" key="1">
    <source>
        <dbReference type="ARBA" id="ARBA00022679"/>
    </source>
</evidence>
<keyword evidence="1" id="KW-0808">Transferase</keyword>
<dbReference type="Gene3D" id="3.40.1480.10">
    <property type="entry name" value="MOFRL domain"/>
    <property type="match status" value="1"/>
</dbReference>
<evidence type="ECO:0000256" key="3">
    <source>
        <dbReference type="ARBA" id="ARBA00022777"/>
    </source>
</evidence>